<sequence length="69" mass="7430">MQASRVNGLTSGVFAFLVPASCLNQKGSDTRRDNTTFPVADYSLHFPLFTTETPGTGKTCFFPSPGLDN</sequence>
<dbReference type="EMBL" id="MRVZ01000053">
    <property type="protein sequence ID" value="PAU22186.1"/>
    <property type="molecule type" value="Genomic_DNA"/>
</dbReference>
<name>A0A2A2C9I2_ECOLX</name>
<evidence type="ECO:0000313" key="1">
    <source>
        <dbReference type="EMBL" id="PAU22186.1"/>
    </source>
</evidence>
<protein>
    <submittedName>
        <fullName evidence="1">Uncharacterized protein</fullName>
    </submittedName>
</protein>
<dbReference type="Proteomes" id="UP000218543">
    <property type="component" value="Unassembled WGS sequence"/>
</dbReference>
<comment type="caution">
    <text evidence="1">The sequence shown here is derived from an EMBL/GenBank/DDBJ whole genome shotgun (WGS) entry which is preliminary data.</text>
</comment>
<organism evidence="1 2">
    <name type="scientific">Escherichia coli</name>
    <dbReference type="NCBI Taxonomy" id="562"/>
    <lineage>
        <taxon>Bacteria</taxon>
        <taxon>Pseudomonadati</taxon>
        <taxon>Pseudomonadota</taxon>
        <taxon>Gammaproteobacteria</taxon>
        <taxon>Enterobacterales</taxon>
        <taxon>Enterobacteriaceae</taxon>
        <taxon>Escherichia</taxon>
    </lineage>
</organism>
<gene>
    <name evidence="1" type="ORF">BTQ06_16095</name>
</gene>
<reference evidence="1 2" key="1">
    <citation type="submission" date="2016-12" db="EMBL/GenBank/DDBJ databases">
        <title>Real-Time Genomic Investigation Underlying the Public Health Response to a Shiga Toxin-Producing Escherichia Coli O26:H11 Outbreak in a Nursery.</title>
        <authorList>
            <person name="Ferdous M."/>
            <person name="Moran-Gilad J."/>
            <person name="Rossen J.W."/>
            <person name="Gdalevich M."/>
        </authorList>
    </citation>
    <scope>NUCLEOTIDE SEQUENCE [LARGE SCALE GENOMIC DNA]</scope>
    <source>
        <strain evidence="1 2">STEC 514-2</strain>
    </source>
</reference>
<evidence type="ECO:0000313" key="2">
    <source>
        <dbReference type="Proteomes" id="UP000218543"/>
    </source>
</evidence>
<proteinExistence type="predicted"/>
<dbReference type="AlphaFoldDB" id="A0A2A2C9I2"/>
<accession>A0A2A2C9I2</accession>